<dbReference type="VEuPathDB" id="VectorBase:HLOH_061136"/>
<dbReference type="OrthoDB" id="292693at2759"/>
<dbReference type="AlphaFoldDB" id="A0A9J6G8Q1"/>
<dbReference type="Proteomes" id="UP000821853">
    <property type="component" value="Chromosome 3"/>
</dbReference>
<dbReference type="InterPro" id="IPR005031">
    <property type="entry name" value="COQ10_START"/>
</dbReference>
<dbReference type="PANTHER" id="PTHR12901">
    <property type="entry name" value="SPERM PROTEIN HOMOLOG"/>
    <property type="match status" value="1"/>
</dbReference>
<dbReference type="EMBL" id="JABSTR010000005">
    <property type="protein sequence ID" value="KAH9371531.1"/>
    <property type="molecule type" value="Genomic_DNA"/>
</dbReference>
<comment type="subunit">
    <text evidence="2">Interacts with coenzyme Q.</text>
</comment>
<comment type="function">
    <text evidence="3">Required for the function of coenzyme Q in the respiratory chain. May serve as a chaperone or may be involved in the transport of Q6 from its site of synthesis to the catalytic sites of the respiratory complexes.</text>
</comment>
<organism evidence="5 6">
    <name type="scientific">Haemaphysalis longicornis</name>
    <name type="common">Bush tick</name>
    <dbReference type="NCBI Taxonomy" id="44386"/>
    <lineage>
        <taxon>Eukaryota</taxon>
        <taxon>Metazoa</taxon>
        <taxon>Ecdysozoa</taxon>
        <taxon>Arthropoda</taxon>
        <taxon>Chelicerata</taxon>
        <taxon>Arachnida</taxon>
        <taxon>Acari</taxon>
        <taxon>Parasitiformes</taxon>
        <taxon>Ixodida</taxon>
        <taxon>Ixodoidea</taxon>
        <taxon>Ixodidae</taxon>
        <taxon>Haemaphysalinae</taxon>
        <taxon>Haemaphysalis</taxon>
    </lineage>
</organism>
<evidence type="ECO:0000313" key="5">
    <source>
        <dbReference type="EMBL" id="KAH9371531.1"/>
    </source>
</evidence>
<dbReference type="GO" id="GO:0005739">
    <property type="term" value="C:mitochondrion"/>
    <property type="evidence" value="ECO:0007669"/>
    <property type="project" value="TreeGrafter"/>
</dbReference>
<dbReference type="Gene3D" id="3.30.530.20">
    <property type="match status" value="1"/>
</dbReference>
<protein>
    <recommendedName>
        <fullName evidence="4">Coenzyme Q-binding protein COQ10 START domain-containing protein</fullName>
    </recommendedName>
</protein>
<comment type="caution">
    <text evidence="5">The sequence shown here is derived from an EMBL/GenBank/DDBJ whole genome shotgun (WGS) entry which is preliminary data.</text>
</comment>
<comment type="similarity">
    <text evidence="1">Belongs to the COQ10 family.</text>
</comment>
<dbReference type="InterPro" id="IPR044996">
    <property type="entry name" value="COQ10-like"/>
</dbReference>
<reference evidence="5 6" key="1">
    <citation type="journal article" date="2020" name="Cell">
        <title>Large-Scale Comparative Analyses of Tick Genomes Elucidate Their Genetic Diversity and Vector Capacities.</title>
        <authorList>
            <consortium name="Tick Genome and Microbiome Consortium (TIGMIC)"/>
            <person name="Jia N."/>
            <person name="Wang J."/>
            <person name="Shi W."/>
            <person name="Du L."/>
            <person name="Sun Y."/>
            <person name="Zhan W."/>
            <person name="Jiang J.F."/>
            <person name="Wang Q."/>
            <person name="Zhang B."/>
            <person name="Ji P."/>
            <person name="Bell-Sakyi L."/>
            <person name="Cui X.M."/>
            <person name="Yuan T.T."/>
            <person name="Jiang B.G."/>
            <person name="Yang W.F."/>
            <person name="Lam T.T."/>
            <person name="Chang Q.C."/>
            <person name="Ding S.J."/>
            <person name="Wang X.J."/>
            <person name="Zhu J.G."/>
            <person name="Ruan X.D."/>
            <person name="Zhao L."/>
            <person name="Wei J.T."/>
            <person name="Ye R.Z."/>
            <person name="Que T.C."/>
            <person name="Du C.H."/>
            <person name="Zhou Y.H."/>
            <person name="Cheng J.X."/>
            <person name="Dai P.F."/>
            <person name="Guo W.B."/>
            <person name="Han X.H."/>
            <person name="Huang E.J."/>
            <person name="Li L.F."/>
            <person name="Wei W."/>
            <person name="Gao Y.C."/>
            <person name="Liu J.Z."/>
            <person name="Shao H.Z."/>
            <person name="Wang X."/>
            <person name="Wang C.C."/>
            <person name="Yang T.C."/>
            <person name="Huo Q.B."/>
            <person name="Li W."/>
            <person name="Chen H.Y."/>
            <person name="Chen S.E."/>
            <person name="Zhou L.G."/>
            <person name="Ni X.B."/>
            <person name="Tian J.H."/>
            <person name="Sheng Y."/>
            <person name="Liu T."/>
            <person name="Pan Y.S."/>
            <person name="Xia L.Y."/>
            <person name="Li J."/>
            <person name="Zhao F."/>
            <person name="Cao W.C."/>
        </authorList>
    </citation>
    <scope>NUCLEOTIDE SEQUENCE [LARGE SCALE GENOMIC DNA]</scope>
    <source>
        <strain evidence="5">HaeL-2018</strain>
    </source>
</reference>
<name>A0A9J6G8Q1_HAELO</name>
<gene>
    <name evidence="5" type="ORF">HPB48_009186</name>
</gene>
<dbReference type="CDD" id="cd07813">
    <property type="entry name" value="COQ10p_like"/>
    <property type="match status" value="1"/>
</dbReference>
<dbReference type="SUPFAM" id="SSF55961">
    <property type="entry name" value="Bet v1-like"/>
    <property type="match status" value="1"/>
</dbReference>
<evidence type="ECO:0000313" key="6">
    <source>
        <dbReference type="Proteomes" id="UP000821853"/>
    </source>
</evidence>
<sequence length="308" mass="34289">MPYKRVHYKSGETFRPSACSRIVGRSFLSVSEASAKQLKIGASRLLRLCPHRYTRARTSRDTDGQLDRKEDAIAAGHSSGVLFSGIVKHALTAAWPWCRHGTRSPAAKRRRTGPNVGGGGIGNLGSAWVRTFFRLVKPPTGGNTLHYAERKLLGYSAEQMFEVVSRVEFYRDFVPWCTQSRVTARSPKALTAFMQVGFPPIVESYTSHVTLVRPTLVKSVCSDGRLFNHLETIWSFEPGLEDNPKTCTLDFKVSFEFRSRLHSHLAQMFLDEVVRQMTRAFLSRAATLYGKQSIPATRGAKVLPGGAP</sequence>
<accession>A0A9J6G8Q1</accession>
<dbReference type="Pfam" id="PF03364">
    <property type="entry name" value="Polyketide_cyc"/>
    <property type="match status" value="1"/>
</dbReference>
<evidence type="ECO:0000259" key="4">
    <source>
        <dbReference type="Pfam" id="PF03364"/>
    </source>
</evidence>
<dbReference type="GO" id="GO:0045333">
    <property type="term" value="P:cellular respiration"/>
    <property type="evidence" value="ECO:0007669"/>
    <property type="project" value="InterPro"/>
</dbReference>
<proteinExistence type="inferred from homology"/>
<dbReference type="InterPro" id="IPR023393">
    <property type="entry name" value="START-like_dom_sf"/>
</dbReference>
<evidence type="ECO:0000256" key="2">
    <source>
        <dbReference type="ARBA" id="ARBA00011814"/>
    </source>
</evidence>
<evidence type="ECO:0000256" key="1">
    <source>
        <dbReference type="ARBA" id="ARBA00006885"/>
    </source>
</evidence>
<dbReference type="PANTHER" id="PTHR12901:SF10">
    <property type="entry name" value="COENZYME Q-BINDING PROTEIN COQ10, MITOCHONDRIAL"/>
    <property type="match status" value="1"/>
</dbReference>
<evidence type="ECO:0000256" key="3">
    <source>
        <dbReference type="ARBA" id="ARBA00024947"/>
    </source>
</evidence>
<keyword evidence="6" id="KW-1185">Reference proteome</keyword>
<dbReference type="GO" id="GO:0048039">
    <property type="term" value="F:ubiquinone binding"/>
    <property type="evidence" value="ECO:0007669"/>
    <property type="project" value="InterPro"/>
</dbReference>
<feature type="domain" description="Coenzyme Q-binding protein COQ10 START" evidence="4">
    <location>
        <begin position="154"/>
        <end position="281"/>
    </location>
</feature>